<feature type="region of interest" description="Disordered" evidence="1">
    <location>
        <begin position="862"/>
        <end position="884"/>
    </location>
</feature>
<dbReference type="Pfam" id="PF01476">
    <property type="entry name" value="LysM"/>
    <property type="match status" value="2"/>
</dbReference>
<feature type="compositionally biased region" description="Pro residues" evidence="1">
    <location>
        <begin position="393"/>
        <end position="402"/>
    </location>
</feature>
<evidence type="ECO:0000256" key="1">
    <source>
        <dbReference type="SAM" id="MobiDB-lite"/>
    </source>
</evidence>
<keyword evidence="2" id="KW-1133">Transmembrane helix</keyword>
<dbReference type="PANTHER" id="PTHR34700:SF4">
    <property type="entry name" value="PHAGE-LIKE ELEMENT PBSX PROTEIN XKDP"/>
    <property type="match status" value="1"/>
</dbReference>
<evidence type="ECO:0000313" key="5">
    <source>
        <dbReference type="Proteomes" id="UP000655208"/>
    </source>
</evidence>
<sequence length="1206" mass="124985">MPTSSTAGTRVIGRLLRVLASTVASALLVVGVPWLLATTIGNPLDRLPDLLAGDVNDQVILAAIAAVVWLAWAQFAIAFVVELASALRRTPMPRRIPGVFGFQQGLARALVNGALLLLPLTLSTVAPAAQALAMAPAAAPPPAPAAAPATVAPAPRPQVPTQPVSVSADGARTWWDLAVQHLGDGSRWHQLWELNQGRAQDDGTVLRNDRTVLKLGWTVLVPATEPAARSAAQAAADVAVDVTVQPGDTLSELAAEHASGDWPQLWQANAGRAEPGGAHLTDPDYIEPGWTITIPAPLATDSGTDSAGAATDSGSNGMAADRVVVEPGDTLSGIAAARGADLDAVIAANTGVPQPDGQALTDPDDIEPGWTITIPRPADAQPSAGTDSGPSAAPTPPEPAQPPAATEPGASDSTPPAATEPGPADSTPLAATGPGTANSVPSAAATGPASPSAAPASAPSVPTAPVLTPAVSSPAAGSPSSDSSSSNSSSSSSVATSFAVFAGGGGVLAALLLAALVRARRRQLQHRRPGELVAAAPSGLLEIERALRSVGGASSADAQWLDEALRGLGHAVAASDGALSLPDVLAVCATDTRLRLVLASPCPTPVGAWTPQSDGTWVLDRGQSTGYDPQRRDRDVTPYPTLATVGYTAGGEHWLLDLERIGALTLTGDAERATNLARFLAAELAHNSWAELLQVTLVGFGAEMAQMHPDRLTYAADPAAALDAVTAQLRSVAAVVDESGLPVLDGRGRGIAGDAWAPHVLLIAPQALPDDATDRAGLTELLDAVTGRGDRSTVALVVTTGGNTDDTDVAAAGDGGWVLRVDEHGVLSIPDLGLELIAQQIPPEQAGQLAQLLALAVNTDEGSVASPLPEDKPVSTHPRPEPDEARWARADSALPLPEQVYLEQSATTSRDLQAMAPVVQADVREQLAAGDPDLDADVAEWTDRASSRPRIAVLGAVAVWPRGGASPRPLSPMKAEIAVYLSMHPTGVSPEQYGTDLWPEDPGIAGSTKLRNSIYELRRALGVNARTGTEYLPRNAATNGALYRLEDVLIDAELFRRLRLRGFTRDEQDDRLADWWQALHLVRGAPFDNQRPGGYGWLAGRPVDHEYTATMVDLAHAVATHHLAVGEPDRAEAAAKIALTATRGVEGASDISLLDLVWACDAQDRRAEGDAHVKQILRNHGADDLEDLSPRTYDVLRRRQLLPPAA</sequence>
<dbReference type="InterPro" id="IPR036388">
    <property type="entry name" value="WH-like_DNA-bd_sf"/>
</dbReference>
<evidence type="ECO:0000259" key="3">
    <source>
        <dbReference type="PROSITE" id="PS51782"/>
    </source>
</evidence>
<keyword evidence="5" id="KW-1185">Reference proteome</keyword>
<comment type="caution">
    <text evidence="4">The sequence shown here is derived from an EMBL/GenBank/DDBJ whole genome shotgun (WGS) entry which is preliminary data.</text>
</comment>
<dbReference type="PANTHER" id="PTHR34700">
    <property type="entry name" value="POTASSIUM BINDING PROTEIN KBP"/>
    <property type="match status" value="1"/>
</dbReference>
<dbReference type="Gene3D" id="1.10.10.10">
    <property type="entry name" value="Winged helix-like DNA-binding domain superfamily/Winged helix DNA-binding domain"/>
    <property type="match status" value="1"/>
</dbReference>
<feature type="compositionally biased region" description="Basic and acidic residues" evidence="1">
    <location>
        <begin position="869"/>
        <end position="884"/>
    </location>
</feature>
<dbReference type="InterPro" id="IPR036779">
    <property type="entry name" value="LysM_dom_sf"/>
</dbReference>
<reference evidence="4" key="2">
    <citation type="submission" date="2020-09" db="EMBL/GenBank/DDBJ databases">
        <authorList>
            <person name="Sun Q."/>
            <person name="Zhou Y."/>
        </authorList>
    </citation>
    <scope>NUCLEOTIDE SEQUENCE</scope>
    <source>
        <strain evidence="4">CGMCC 4.7308</strain>
    </source>
</reference>
<reference evidence="4" key="1">
    <citation type="journal article" date="2014" name="Int. J. Syst. Evol. Microbiol.">
        <title>Complete genome sequence of Corynebacterium casei LMG S-19264T (=DSM 44701T), isolated from a smear-ripened cheese.</title>
        <authorList>
            <consortium name="US DOE Joint Genome Institute (JGI-PGF)"/>
            <person name="Walter F."/>
            <person name="Albersmeier A."/>
            <person name="Kalinowski J."/>
            <person name="Ruckert C."/>
        </authorList>
    </citation>
    <scope>NUCLEOTIDE SEQUENCE</scope>
    <source>
        <strain evidence="4">CGMCC 4.7308</strain>
    </source>
</reference>
<dbReference type="SMART" id="SM00257">
    <property type="entry name" value="LysM"/>
    <property type="match status" value="2"/>
</dbReference>
<organism evidence="4 5">
    <name type="scientific">Nakamurella endophytica</name>
    <dbReference type="NCBI Taxonomy" id="1748367"/>
    <lineage>
        <taxon>Bacteria</taxon>
        <taxon>Bacillati</taxon>
        <taxon>Actinomycetota</taxon>
        <taxon>Actinomycetes</taxon>
        <taxon>Nakamurellales</taxon>
        <taxon>Nakamurellaceae</taxon>
        <taxon>Nakamurella</taxon>
    </lineage>
</organism>
<dbReference type="InterPro" id="IPR052196">
    <property type="entry name" value="Bact_Kbp"/>
</dbReference>
<dbReference type="Gene3D" id="3.10.350.10">
    <property type="entry name" value="LysM domain"/>
    <property type="match status" value="2"/>
</dbReference>
<dbReference type="PROSITE" id="PS51782">
    <property type="entry name" value="LYSM"/>
    <property type="match status" value="2"/>
</dbReference>
<evidence type="ECO:0000256" key="2">
    <source>
        <dbReference type="SAM" id="Phobius"/>
    </source>
</evidence>
<dbReference type="InterPro" id="IPR018392">
    <property type="entry name" value="LysM"/>
</dbReference>
<feature type="domain" description="LysM" evidence="3">
    <location>
        <begin position="240"/>
        <end position="294"/>
    </location>
</feature>
<accession>A0A917T4K9</accession>
<name>A0A917T4K9_9ACTN</name>
<dbReference type="EMBL" id="BMNA01000007">
    <property type="protein sequence ID" value="GGM10021.1"/>
    <property type="molecule type" value="Genomic_DNA"/>
</dbReference>
<feature type="region of interest" description="Disordered" evidence="1">
    <location>
        <begin position="142"/>
        <end position="164"/>
    </location>
</feature>
<keyword evidence="2" id="KW-0472">Membrane</keyword>
<proteinExistence type="predicted"/>
<feature type="region of interest" description="Disordered" evidence="1">
    <location>
        <begin position="350"/>
        <end position="490"/>
    </location>
</feature>
<dbReference type="Proteomes" id="UP000655208">
    <property type="component" value="Unassembled WGS sequence"/>
</dbReference>
<feature type="transmembrane region" description="Helical" evidence="2">
    <location>
        <begin position="105"/>
        <end position="126"/>
    </location>
</feature>
<feature type="transmembrane region" description="Helical" evidence="2">
    <location>
        <begin position="18"/>
        <end position="40"/>
    </location>
</feature>
<dbReference type="CDD" id="cd00118">
    <property type="entry name" value="LysM"/>
    <property type="match status" value="2"/>
</dbReference>
<gene>
    <name evidence="4" type="ORF">GCM10011594_32440</name>
</gene>
<feature type="domain" description="LysM" evidence="3">
    <location>
        <begin position="321"/>
        <end position="374"/>
    </location>
</feature>
<evidence type="ECO:0000313" key="4">
    <source>
        <dbReference type="EMBL" id="GGM10021.1"/>
    </source>
</evidence>
<feature type="compositionally biased region" description="Low complexity" evidence="1">
    <location>
        <begin position="439"/>
        <end position="490"/>
    </location>
</feature>
<keyword evidence="2" id="KW-0812">Transmembrane</keyword>
<dbReference type="AlphaFoldDB" id="A0A917T4K9"/>
<feature type="transmembrane region" description="Helical" evidence="2">
    <location>
        <begin position="60"/>
        <end position="84"/>
    </location>
</feature>
<protein>
    <recommendedName>
        <fullName evidence="3">LysM domain-containing protein</fullName>
    </recommendedName>
</protein>
<dbReference type="RefSeq" id="WP_188943296.1">
    <property type="nucleotide sequence ID" value="NZ_BMNA01000007.1"/>
</dbReference>